<dbReference type="AlphaFoldDB" id="A0A1H8CF97"/>
<dbReference type="STRING" id="930146.SAMN05192533_10758"/>
<proteinExistence type="predicted"/>
<protein>
    <submittedName>
        <fullName evidence="1">Uncharacterized protein</fullName>
    </submittedName>
</protein>
<dbReference type="EMBL" id="FOBW01000007">
    <property type="protein sequence ID" value="SEM93670.1"/>
    <property type="molecule type" value="Genomic_DNA"/>
</dbReference>
<dbReference type="RefSeq" id="WP_090745143.1">
    <property type="nucleotide sequence ID" value="NZ_FOBW01000007.1"/>
</dbReference>
<keyword evidence="2" id="KW-1185">Reference proteome</keyword>
<gene>
    <name evidence="1" type="ORF">SAMN05192533_10758</name>
</gene>
<dbReference type="Proteomes" id="UP000198553">
    <property type="component" value="Unassembled WGS sequence"/>
</dbReference>
<evidence type="ECO:0000313" key="2">
    <source>
        <dbReference type="Proteomes" id="UP000198553"/>
    </source>
</evidence>
<accession>A0A1H8CF97</accession>
<sequence length="78" mass="9016">MENPKIKGKMIEIVENQLKENFPKCTKETYDRLMDAGNSAEDSKLKIAGILVIEMYDMMKNQQPFNEERYAEGLAELT</sequence>
<name>A0A1H8CF97_9BACI</name>
<dbReference type="OrthoDB" id="1684217at2"/>
<evidence type="ECO:0000313" key="1">
    <source>
        <dbReference type="EMBL" id="SEM93670.1"/>
    </source>
</evidence>
<organism evidence="1 2">
    <name type="scientific">Mesobacillus persicus</name>
    <dbReference type="NCBI Taxonomy" id="930146"/>
    <lineage>
        <taxon>Bacteria</taxon>
        <taxon>Bacillati</taxon>
        <taxon>Bacillota</taxon>
        <taxon>Bacilli</taxon>
        <taxon>Bacillales</taxon>
        <taxon>Bacillaceae</taxon>
        <taxon>Mesobacillus</taxon>
    </lineage>
</organism>
<reference evidence="2" key="1">
    <citation type="submission" date="2016-10" db="EMBL/GenBank/DDBJ databases">
        <authorList>
            <person name="Varghese N."/>
            <person name="Submissions S."/>
        </authorList>
    </citation>
    <scope>NUCLEOTIDE SEQUENCE [LARGE SCALE GENOMIC DNA]</scope>
    <source>
        <strain evidence="2">B48,IBRC-M 10115,DSM 25386,CECT 8001</strain>
    </source>
</reference>